<dbReference type="SMART" id="SM00248">
    <property type="entry name" value="ANK"/>
    <property type="match status" value="3"/>
</dbReference>
<evidence type="ECO:0000313" key="5">
    <source>
        <dbReference type="EMBL" id="MEF3834856.1"/>
    </source>
</evidence>
<feature type="chain" id="PRO_5047338612" evidence="4">
    <location>
        <begin position="22"/>
        <end position="136"/>
    </location>
</feature>
<name>A0ABU7XWW5_9FLAO</name>
<dbReference type="EMBL" id="JAODOP010000004">
    <property type="protein sequence ID" value="MEF3834856.1"/>
    <property type="molecule type" value="Genomic_DNA"/>
</dbReference>
<organism evidence="5 6">
    <name type="scientific">Flavivirga spongiicola</name>
    <dbReference type="NCBI Taxonomy" id="421621"/>
    <lineage>
        <taxon>Bacteria</taxon>
        <taxon>Pseudomonadati</taxon>
        <taxon>Bacteroidota</taxon>
        <taxon>Flavobacteriia</taxon>
        <taxon>Flavobacteriales</taxon>
        <taxon>Flavobacteriaceae</taxon>
        <taxon>Flavivirga</taxon>
    </lineage>
</organism>
<evidence type="ECO:0000256" key="3">
    <source>
        <dbReference type="PROSITE-ProRule" id="PRU00023"/>
    </source>
</evidence>
<dbReference type="InterPro" id="IPR002110">
    <property type="entry name" value="Ankyrin_rpt"/>
</dbReference>
<dbReference type="PROSITE" id="PS50297">
    <property type="entry name" value="ANK_REP_REGION"/>
    <property type="match status" value="1"/>
</dbReference>
<dbReference type="PROSITE" id="PS50088">
    <property type="entry name" value="ANK_REPEAT"/>
    <property type="match status" value="1"/>
</dbReference>
<dbReference type="Pfam" id="PF12796">
    <property type="entry name" value="Ank_2"/>
    <property type="match status" value="1"/>
</dbReference>
<sequence>MKKSVIITAIALCFSIVTANAKTITDNTNNTNVEFVFKVNSFCVSIAKGDIETVKKLIDRGADVNEMSNGMTPVMYAAKFNRTDILKLLIAKGANLKAKSAKKMTALKYAELHGANDAAAILKEAIAEAKAAKKRK</sequence>
<dbReference type="Gene3D" id="1.25.40.20">
    <property type="entry name" value="Ankyrin repeat-containing domain"/>
    <property type="match status" value="1"/>
</dbReference>
<evidence type="ECO:0000256" key="1">
    <source>
        <dbReference type="ARBA" id="ARBA00022737"/>
    </source>
</evidence>
<keyword evidence="1" id="KW-0677">Repeat</keyword>
<dbReference type="SUPFAM" id="SSF48403">
    <property type="entry name" value="Ankyrin repeat"/>
    <property type="match status" value="1"/>
</dbReference>
<evidence type="ECO:0000256" key="4">
    <source>
        <dbReference type="SAM" id="SignalP"/>
    </source>
</evidence>
<feature type="repeat" description="ANK" evidence="3">
    <location>
        <begin position="69"/>
        <end position="101"/>
    </location>
</feature>
<comment type="caution">
    <text evidence="5">The sequence shown here is derived from an EMBL/GenBank/DDBJ whole genome shotgun (WGS) entry which is preliminary data.</text>
</comment>
<reference evidence="5 6" key="1">
    <citation type="submission" date="2022-09" db="EMBL/GenBank/DDBJ databases">
        <title>Genome sequencing of Flavivirga sp. MEBiC05379.</title>
        <authorList>
            <person name="Oh H.-M."/>
            <person name="Kwon K.K."/>
            <person name="Park M.J."/>
            <person name="Yang S.-H."/>
        </authorList>
    </citation>
    <scope>NUCLEOTIDE SEQUENCE [LARGE SCALE GENOMIC DNA]</scope>
    <source>
        <strain evidence="5 6">MEBiC05379</strain>
    </source>
</reference>
<feature type="signal peptide" evidence="4">
    <location>
        <begin position="1"/>
        <end position="21"/>
    </location>
</feature>
<dbReference type="Proteomes" id="UP001337305">
    <property type="component" value="Unassembled WGS sequence"/>
</dbReference>
<keyword evidence="2 3" id="KW-0040">ANK repeat</keyword>
<proteinExistence type="predicted"/>
<dbReference type="InterPro" id="IPR036770">
    <property type="entry name" value="Ankyrin_rpt-contain_sf"/>
</dbReference>
<accession>A0ABU7XWW5</accession>
<evidence type="ECO:0000313" key="6">
    <source>
        <dbReference type="Proteomes" id="UP001337305"/>
    </source>
</evidence>
<keyword evidence="4" id="KW-0732">Signal</keyword>
<keyword evidence="6" id="KW-1185">Reference proteome</keyword>
<dbReference type="RefSeq" id="WP_303307165.1">
    <property type="nucleotide sequence ID" value="NZ_JAODOP010000004.1"/>
</dbReference>
<dbReference type="PANTHER" id="PTHR24171">
    <property type="entry name" value="ANKYRIN REPEAT DOMAIN-CONTAINING PROTEIN 39-RELATED"/>
    <property type="match status" value="1"/>
</dbReference>
<protein>
    <submittedName>
        <fullName evidence="5">Ankyrin repeat domain-containing protein</fullName>
    </submittedName>
</protein>
<gene>
    <name evidence="5" type="ORF">N1F79_17110</name>
</gene>
<evidence type="ECO:0000256" key="2">
    <source>
        <dbReference type="ARBA" id="ARBA00023043"/>
    </source>
</evidence>